<accession>A0A9D9INI0</accession>
<evidence type="ECO:0000313" key="3">
    <source>
        <dbReference type="Proteomes" id="UP000823598"/>
    </source>
</evidence>
<keyword evidence="1" id="KW-0732">Signal</keyword>
<dbReference type="SUPFAM" id="SSF56935">
    <property type="entry name" value="Porins"/>
    <property type="match status" value="1"/>
</dbReference>
<reference evidence="2" key="2">
    <citation type="journal article" date="2021" name="PeerJ">
        <title>Extensive microbial diversity within the chicken gut microbiome revealed by metagenomics and culture.</title>
        <authorList>
            <person name="Gilroy R."/>
            <person name="Ravi A."/>
            <person name="Getino M."/>
            <person name="Pursley I."/>
            <person name="Horton D.L."/>
            <person name="Alikhan N.F."/>
            <person name="Baker D."/>
            <person name="Gharbi K."/>
            <person name="Hall N."/>
            <person name="Watson M."/>
            <person name="Adriaenssens E.M."/>
            <person name="Foster-Nyarko E."/>
            <person name="Jarju S."/>
            <person name="Secka A."/>
            <person name="Antonio M."/>
            <person name="Oren A."/>
            <person name="Chaudhuri R.R."/>
            <person name="La Ragione R."/>
            <person name="Hildebrand F."/>
            <person name="Pallen M.J."/>
        </authorList>
    </citation>
    <scope>NUCLEOTIDE SEQUENCE</scope>
    <source>
        <strain evidence="2">6919</strain>
    </source>
</reference>
<gene>
    <name evidence="2" type="ORF">IAB88_00895</name>
</gene>
<dbReference type="Proteomes" id="UP000823598">
    <property type="component" value="Unassembled WGS sequence"/>
</dbReference>
<organism evidence="2 3">
    <name type="scientific">Candidatus Limisoma faecipullorum</name>
    <dbReference type="NCBI Taxonomy" id="2840854"/>
    <lineage>
        <taxon>Bacteria</taxon>
        <taxon>Pseudomonadati</taxon>
        <taxon>Bacteroidota</taxon>
        <taxon>Bacteroidia</taxon>
        <taxon>Bacteroidales</taxon>
        <taxon>Candidatus Limisoma</taxon>
    </lineage>
</organism>
<evidence type="ECO:0000256" key="1">
    <source>
        <dbReference type="SAM" id="SignalP"/>
    </source>
</evidence>
<evidence type="ECO:0000313" key="2">
    <source>
        <dbReference type="EMBL" id="MBO8475530.1"/>
    </source>
</evidence>
<evidence type="ECO:0008006" key="4">
    <source>
        <dbReference type="Google" id="ProtNLM"/>
    </source>
</evidence>
<feature type="signal peptide" evidence="1">
    <location>
        <begin position="1"/>
        <end position="20"/>
    </location>
</feature>
<dbReference type="InterPro" id="IPR010870">
    <property type="entry name" value="Porin_O/P"/>
</dbReference>
<proteinExistence type="predicted"/>
<dbReference type="AlphaFoldDB" id="A0A9D9INI0"/>
<name>A0A9D9INI0_9BACT</name>
<feature type="chain" id="PRO_5038868365" description="Phosphate-selective porin O and P" evidence="1">
    <location>
        <begin position="21"/>
        <end position="424"/>
    </location>
</feature>
<dbReference type="EMBL" id="JADIMC010000012">
    <property type="protein sequence ID" value="MBO8475530.1"/>
    <property type="molecule type" value="Genomic_DNA"/>
</dbReference>
<dbReference type="Gene3D" id="2.40.160.10">
    <property type="entry name" value="Porin"/>
    <property type="match status" value="1"/>
</dbReference>
<sequence>MKRFALFVIMSYLSFAAVFPQDFDSKPAVNIENKKEDLRFTIGARFMADAAYYANPGESVINSGAAITDARIRTSMTYHNWYFYADFDFSRGKFSQKNIFLQYAFNKKCGNHLVKAGYYNDPATMANNTSRGSLHFISRAAPVNALAPGRELGLSYIFYNKEFLVNQGVFAENKYNDQLSGFQGLTLGGRWIWRPFNHTGEVLHIGASFRHAKISTGVKVDGVLRTQLNLGSSLETYTDPTKNFLSVSLPWADHDYYFSGEFLYMKNNFFARGEYLFRHVTKKRDDNALFDAQKGRDDAFATIEEWRAANPLSSDTFHGAYVEAGYKILGGGYAYSDVDGVIKGASKEALEIVARYSYLDIDDVLLPDEIRSVTPQLSGNRMHAATVGVNYAFNKYVKLLFSYTYSHLETDHFNTLQARLMFQF</sequence>
<protein>
    <recommendedName>
        <fullName evidence="4">Phosphate-selective porin O and P</fullName>
    </recommendedName>
</protein>
<dbReference type="Pfam" id="PF07396">
    <property type="entry name" value="Porin_O_P"/>
    <property type="match status" value="1"/>
</dbReference>
<dbReference type="InterPro" id="IPR023614">
    <property type="entry name" value="Porin_dom_sf"/>
</dbReference>
<reference evidence="2" key="1">
    <citation type="submission" date="2020-10" db="EMBL/GenBank/DDBJ databases">
        <authorList>
            <person name="Gilroy R."/>
        </authorList>
    </citation>
    <scope>NUCLEOTIDE SEQUENCE</scope>
    <source>
        <strain evidence="2">6919</strain>
    </source>
</reference>
<comment type="caution">
    <text evidence="2">The sequence shown here is derived from an EMBL/GenBank/DDBJ whole genome shotgun (WGS) entry which is preliminary data.</text>
</comment>